<keyword evidence="6 7" id="KW-0472">Membrane</keyword>
<evidence type="ECO:0000256" key="4">
    <source>
        <dbReference type="ARBA" id="ARBA00022967"/>
    </source>
</evidence>
<dbReference type="AlphaFoldDB" id="X1BXT8"/>
<evidence type="ECO:0008006" key="9">
    <source>
        <dbReference type="Google" id="ProtNLM"/>
    </source>
</evidence>
<feature type="transmembrane region" description="Helical" evidence="7">
    <location>
        <begin position="27"/>
        <end position="47"/>
    </location>
</feature>
<keyword evidence="4" id="KW-1278">Translocase</keyword>
<keyword evidence="3 7" id="KW-0812">Transmembrane</keyword>
<comment type="subcellular location">
    <subcellularLocation>
        <location evidence="1">Endomembrane system</location>
        <topology evidence="1">Multi-pass membrane protein</topology>
    </subcellularLocation>
</comment>
<dbReference type="EMBL" id="BART01010462">
    <property type="protein sequence ID" value="GAG88978.1"/>
    <property type="molecule type" value="Genomic_DNA"/>
</dbReference>
<dbReference type="PANTHER" id="PTHR30586:SF0">
    <property type="entry name" value="ION-TRANSLOCATING OXIDOREDUCTASE COMPLEX SUBUNIT E"/>
    <property type="match status" value="1"/>
</dbReference>
<proteinExistence type="predicted"/>
<evidence type="ECO:0000256" key="6">
    <source>
        <dbReference type="ARBA" id="ARBA00023136"/>
    </source>
</evidence>
<evidence type="ECO:0000256" key="3">
    <source>
        <dbReference type="ARBA" id="ARBA00022692"/>
    </source>
</evidence>
<keyword evidence="2" id="KW-0813">Transport</keyword>
<dbReference type="InterPro" id="IPR003667">
    <property type="entry name" value="NqrDE/RnfAE"/>
</dbReference>
<dbReference type="PIRSF" id="PIRSF006102">
    <property type="entry name" value="NQR_DE"/>
    <property type="match status" value="1"/>
</dbReference>
<evidence type="ECO:0000256" key="5">
    <source>
        <dbReference type="ARBA" id="ARBA00022989"/>
    </source>
</evidence>
<feature type="transmembrane region" description="Helical" evidence="7">
    <location>
        <begin position="59"/>
        <end position="79"/>
    </location>
</feature>
<evidence type="ECO:0000256" key="1">
    <source>
        <dbReference type="ARBA" id="ARBA00004127"/>
    </source>
</evidence>
<gene>
    <name evidence="8" type="ORF">S01H4_22735</name>
</gene>
<dbReference type="PANTHER" id="PTHR30586">
    <property type="entry name" value="ELECTRON TRANSPORT COMPLEX PROTEIN RNFE"/>
    <property type="match status" value="1"/>
</dbReference>
<organism evidence="8">
    <name type="scientific">marine sediment metagenome</name>
    <dbReference type="NCBI Taxonomy" id="412755"/>
    <lineage>
        <taxon>unclassified sequences</taxon>
        <taxon>metagenomes</taxon>
        <taxon>ecological metagenomes</taxon>
    </lineage>
</organism>
<evidence type="ECO:0000313" key="8">
    <source>
        <dbReference type="EMBL" id="GAG88978.1"/>
    </source>
</evidence>
<name>X1BXT8_9ZZZZ</name>
<comment type="caution">
    <text evidence="8">The sequence shown here is derived from an EMBL/GenBank/DDBJ whole genome shotgun (WGS) entry which is preliminary data.</text>
</comment>
<evidence type="ECO:0000256" key="7">
    <source>
        <dbReference type="SAM" id="Phobius"/>
    </source>
</evidence>
<sequence length="164" mass="17899">MSAGVIFVLLCSNIIIASIRKEIPPLVRIPVFIVIIATFVTILSLLFEAYFPPLHRSLGIYLALIVVNCIILGRAEVFASKNSVMLSMADALGIGFGFTIALIMISFPREILGTGGLEIFGRELFELPILSVHPLNFFISPPGAFLVIGILLALFRWIGVIRGE</sequence>
<reference evidence="8" key="1">
    <citation type="journal article" date="2014" name="Front. Microbiol.">
        <title>High frequency of phylogenetically diverse reductive dehalogenase-homologous genes in deep subseafloor sedimentary metagenomes.</title>
        <authorList>
            <person name="Kawai M."/>
            <person name="Futagami T."/>
            <person name="Toyoda A."/>
            <person name="Takaki Y."/>
            <person name="Nishi S."/>
            <person name="Hori S."/>
            <person name="Arai W."/>
            <person name="Tsubouchi T."/>
            <person name="Morono Y."/>
            <person name="Uchiyama I."/>
            <person name="Ito T."/>
            <person name="Fujiyama A."/>
            <person name="Inagaki F."/>
            <person name="Takami H."/>
        </authorList>
    </citation>
    <scope>NUCLEOTIDE SEQUENCE</scope>
    <source>
        <strain evidence="8">Expedition CK06-06</strain>
    </source>
</reference>
<feature type="transmembrane region" description="Helical" evidence="7">
    <location>
        <begin position="135"/>
        <end position="158"/>
    </location>
</feature>
<dbReference type="Pfam" id="PF02508">
    <property type="entry name" value="Rnf-Nqr"/>
    <property type="match status" value="1"/>
</dbReference>
<dbReference type="GO" id="GO:0012505">
    <property type="term" value="C:endomembrane system"/>
    <property type="evidence" value="ECO:0007669"/>
    <property type="project" value="UniProtKB-SubCell"/>
</dbReference>
<keyword evidence="5 7" id="KW-1133">Transmembrane helix</keyword>
<dbReference type="GO" id="GO:0005886">
    <property type="term" value="C:plasma membrane"/>
    <property type="evidence" value="ECO:0007669"/>
    <property type="project" value="TreeGrafter"/>
</dbReference>
<protein>
    <recommendedName>
        <fullName evidence="9">Electron transport complex subunit RsxE</fullName>
    </recommendedName>
</protein>
<feature type="transmembrane region" description="Helical" evidence="7">
    <location>
        <begin position="85"/>
        <end position="107"/>
    </location>
</feature>
<accession>X1BXT8</accession>
<evidence type="ECO:0000256" key="2">
    <source>
        <dbReference type="ARBA" id="ARBA00022448"/>
    </source>
</evidence>